<feature type="non-terminal residue" evidence="3">
    <location>
        <position position="110"/>
    </location>
</feature>
<evidence type="ECO:0000313" key="2">
    <source>
        <dbReference type="Proteomes" id="UP000504611"/>
    </source>
</evidence>
<feature type="region of interest" description="Disordered" evidence="1">
    <location>
        <begin position="1"/>
        <end position="110"/>
    </location>
</feature>
<dbReference type="GeneID" id="104967592"/>
<feature type="compositionally biased region" description="Basic and acidic residues" evidence="1">
    <location>
        <begin position="88"/>
        <end position="110"/>
    </location>
</feature>
<reference evidence="3" key="1">
    <citation type="submission" date="2025-08" db="UniProtKB">
        <authorList>
            <consortium name="RefSeq"/>
        </authorList>
    </citation>
    <scope>IDENTIFICATION</scope>
    <source>
        <tissue evidence="3">Muscle</tissue>
    </source>
</reference>
<gene>
    <name evidence="3" type="primary">LOC104967592</name>
</gene>
<dbReference type="RefSeq" id="XP_010795397.1">
    <property type="nucleotide sequence ID" value="XM_010797095.1"/>
</dbReference>
<dbReference type="KEGG" id="ncc:104967592"/>
<evidence type="ECO:0000313" key="3">
    <source>
        <dbReference type="RefSeq" id="XP_010795397.1"/>
    </source>
</evidence>
<dbReference type="AlphaFoldDB" id="A0A6I9Q5F7"/>
<keyword evidence="2" id="KW-1185">Reference proteome</keyword>
<feature type="compositionally biased region" description="Basic and acidic residues" evidence="1">
    <location>
        <begin position="49"/>
        <end position="81"/>
    </location>
</feature>
<evidence type="ECO:0000256" key="1">
    <source>
        <dbReference type="SAM" id="MobiDB-lite"/>
    </source>
</evidence>
<name>A0A6I9Q5F7_9TELE</name>
<dbReference type="OrthoDB" id="3838338at2759"/>
<organism evidence="2 3">
    <name type="scientific">Notothenia coriiceps</name>
    <name type="common">black rockcod</name>
    <dbReference type="NCBI Taxonomy" id="8208"/>
    <lineage>
        <taxon>Eukaryota</taxon>
        <taxon>Metazoa</taxon>
        <taxon>Chordata</taxon>
        <taxon>Craniata</taxon>
        <taxon>Vertebrata</taxon>
        <taxon>Euteleostomi</taxon>
        <taxon>Actinopterygii</taxon>
        <taxon>Neopterygii</taxon>
        <taxon>Teleostei</taxon>
        <taxon>Neoteleostei</taxon>
        <taxon>Acanthomorphata</taxon>
        <taxon>Eupercaria</taxon>
        <taxon>Perciformes</taxon>
        <taxon>Notothenioidei</taxon>
        <taxon>Nototheniidae</taxon>
        <taxon>Notothenia</taxon>
    </lineage>
</organism>
<accession>A0A6I9Q5F7</accession>
<proteinExistence type="predicted"/>
<sequence>MLTGEDYDEMRQARGGRGRVQGGQKSWRYSREDEDRDVAAAMKASMATRRQEERVSTQDRGSMHERGGGMHERGGGMHERGGGMYERGGMHERGGGMHERGGGMHERGGG</sequence>
<dbReference type="Proteomes" id="UP000504611">
    <property type="component" value="Unplaced"/>
</dbReference>
<protein>
    <submittedName>
        <fullName evidence="3">Glycine-rich protein 3-like</fullName>
    </submittedName>
</protein>